<feature type="non-terminal residue" evidence="3">
    <location>
        <position position="1"/>
    </location>
</feature>
<gene>
    <name evidence="3" type="ORF">PGLA2088_LOCUS13490</name>
</gene>
<evidence type="ECO:0000256" key="1">
    <source>
        <dbReference type="ARBA" id="ARBA00022737"/>
    </source>
</evidence>
<dbReference type="Pfam" id="PF12796">
    <property type="entry name" value="Ank_2"/>
    <property type="match status" value="1"/>
</dbReference>
<reference evidence="3" key="1">
    <citation type="submission" date="2021-02" db="EMBL/GenBank/DDBJ databases">
        <authorList>
            <person name="Dougan E. K."/>
            <person name="Rhodes N."/>
            <person name="Thang M."/>
            <person name="Chan C."/>
        </authorList>
    </citation>
    <scope>NUCLEOTIDE SEQUENCE</scope>
</reference>
<feature type="non-terminal residue" evidence="3">
    <location>
        <position position="136"/>
    </location>
</feature>
<dbReference type="InterPro" id="IPR002110">
    <property type="entry name" value="Ankyrin_rpt"/>
</dbReference>
<keyword evidence="2" id="KW-0040">ANK repeat</keyword>
<name>A0A813IRD4_POLGL</name>
<proteinExistence type="predicted"/>
<evidence type="ECO:0000313" key="4">
    <source>
        <dbReference type="Proteomes" id="UP000626109"/>
    </source>
</evidence>
<keyword evidence="1" id="KW-0677">Repeat</keyword>
<accession>A0A813IRD4</accession>
<sequence length="136" mass="14768">YCQAELCSQRVDALTDEECADILLVNATIRGELFDVQRALEMGASPNTIAGLGLKQGDHKKGKRRNGEAMHVTPLMRACELGHQEVATSLLSARASAMQCDSKGWTALCYALGAGDLEIAKMVYENTESKGQKKHK</sequence>
<dbReference type="EMBL" id="CAJNNW010016157">
    <property type="protein sequence ID" value="CAE8658605.1"/>
    <property type="molecule type" value="Genomic_DNA"/>
</dbReference>
<evidence type="ECO:0000313" key="3">
    <source>
        <dbReference type="EMBL" id="CAE8658605.1"/>
    </source>
</evidence>
<protein>
    <submittedName>
        <fullName evidence="3">Uncharacterized protein</fullName>
    </submittedName>
</protein>
<dbReference type="GO" id="GO:0004842">
    <property type="term" value="F:ubiquitin-protein transferase activity"/>
    <property type="evidence" value="ECO:0007669"/>
    <property type="project" value="TreeGrafter"/>
</dbReference>
<dbReference type="Proteomes" id="UP000626109">
    <property type="component" value="Unassembled WGS sequence"/>
</dbReference>
<dbReference type="Gene3D" id="1.25.40.20">
    <property type="entry name" value="Ankyrin repeat-containing domain"/>
    <property type="match status" value="1"/>
</dbReference>
<dbReference type="InterPro" id="IPR036770">
    <property type="entry name" value="Ankyrin_rpt-contain_sf"/>
</dbReference>
<dbReference type="PANTHER" id="PTHR24171">
    <property type="entry name" value="ANKYRIN REPEAT DOMAIN-CONTAINING PROTEIN 39-RELATED"/>
    <property type="match status" value="1"/>
</dbReference>
<evidence type="ECO:0000256" key="2">
    <source>
        <dbReference type="ARBA" id="ARBA00023043"/>
    </source>
</evidence>
<dbReference type="PANTHER" id="PTHR24171:SF8">
    <property type="entry name" value="BRCA1-ASSOCIATED RING DOMAIN PROTEIN 1"/>
    <property type="match status" value="1"/>
</dbReference>
<organism evidence="3 4">
    <name type="scientific">Polarella glacialis</name>
    <name type="common">Dinoflagellate</name>
    <dbReference type="NCBI Taxonomy" id="89957"/>
    <lineage>
        <taxon>Eukaryota</taxon>
        <taxon>Sar</taxon>
        <taxon>Alveolata</taxon>
        <taxon>Dinophyceae</taxon>
        <taxon>Suessiales</taxon>
        <taxon>Suessiaceae</taxon>
        <taxon>Polarella</taxon>
    </lineage>
</organism>
<dbReference type="AlphaFoldDB" id="A0A813IRD4"/>
<dbReference type="GO" id="GO:0085020">
    <property type="term" value="P:protein K6-linked ubiquitination"/>
    <property type="evidence" value="ECO:0007669"/>
    <property type="project" value="TreeGrafter"/>
</dbReference>
<comment type="caution">
    <text evidence="3">The sequence shown here is derived from an EMBL/GenBank/DDBJ whole genome shotgun (WGS) entry which is preliminary data.</text>
</comment>
<dbReference type="SUPFAM" id="SSF48403">
    <property type="entry name" value="Ankyrin repeat"/>
    <property type="match status" value="1"/>
</dbReference>